<dbReference type="CDD" id="cd14345">
    <property type="entry name" value="UBA_UBXD7"/>
    <property type="match status" value="1"/>
</dbReference>
<protein>
    <submittedName>
        <fullName evidence="4">Uncharacterized protein</fullName>
    </submittedName>
</protein>
<dbReference type="InterPro" id="IPR050730">
    <property type="entry name" value="UBX_domain-protein"/>
</dbReference>
<dbReference type="SUPFAM" id="SSF46934">
    <property type="entry name" value="UBA-like"/>
    <property type="match status" value="1"/>
</dbReference>
<dbReference type="Pfam" id="PF13899">
    <property type="entry name" value="Thioredoxin_7"/>
    <property type="match status" value="1"/>
</dbReference>
<evidence type="ECO:0000313" key="5">
    <source>
        <dbReference type="Proteomes" id="UP000000305"/>
    </source>
</evidence>
<evidence type="ECO:0000313" key="4">
    <source>
        <dbReference type="EMBL" id="EFX89353.1"/>
    </source>
</evidence>
<dbReference type="GO" id="GO:0005634">
    <property type="term" value="C:nucleus"/>
    <property type="evidence" value="ECO:0000318"/>
    <property type="project" value="GO_Central"/>
</dbReference>
<dbReference type="Gene3D" id="1.10.8.10">
    <property type="entry name" value="DNA helicase RuvA subunit, C-terminal domain"/>
    <property type="match status" value="1"/>
</dbReference>
<dbReference type="EMBL" id="GL732524">
    <property type="protein sequence ID" value="EFX89353.1"/>
    <property type="molecule type" value="Genomic_DNA"/>
</dbReference>
<sequence length="480" mass="54081">MDLSDDSSRGSSSKSSRSKSQSGSEKSAKSKSKSCVVTRQQIEQFCAVTGSTEDVARTLIEACRGNLERAVDMHMEGLSENPQPSGAQEEEYVRAPIPQKQEVLVESGYEGYGFGFKGKKRIVKSVFDSFRNFEVETKLQESRLRETNGLATPVAGASMSGKRTLEELFRPPIDMMFNGNLLNARDTGKTVKKWIMVNIQNISEFRCQLLNRDVWSQKSIKNLVRENFLFLQLYMDSEEGQRYMNFYKVNQWPYVAVLDPRTGELMVEWNYSETSAYETLIAEFLATTSWGDEEKSACAPSEPKKRRETILDASEDDQLQAAIRASLAASTAQNQKAPVSDDEFQSDEDEDQPTEWFDSESDSRASEPRKTEPEPPQPVGNRLEASGTADDDWERHLGPEADPISSIVFRFPDGSKEQKALPCTSTLMAVVKYAARKGFPRDKFELMANFPKRLLLTMDSEMTLKDAGLFPHDTIFVQAR</sequence>
<dbReference type="Pfam" id="PF00789">
    <property type="entry name" value="UBX"/>
    <property type="match status" value="1"/>
</dbReference>
<dbReference type="KEGG" id="dpx:DAPPUDRAFT_190703"/>
<dbReference type="Gene3D" id="3.10.20.90">
    <property type="entry name" value="Phosphatidylinositol 3-kinase Catalytic Subunit, Chain A, domain 1"/>
    <property type="match status" value="1"/>
</dbReference>
<evidence type="ECO:0000259" key="3">
    <source>
        <dbReference type="SMART" id="SM00594"/>
    </source>
</evidence>
<name>E9FTF8_DAPPU</name>
<dbReference type="AlphaFoldDB" id="E9FTF8"/>
<feature type="region of interest" description="Disordered" evidence="1">
    <location>
        <begin position="1"/>
        <end position="33"/>
    </location>
</feature>
<dbReference type="eggNOG" id="KOG1364">
    <property type="taxonomic scope" value="Eukaryota"/>
</dbReference>
<dbReference type="PANTHER" id="PTHR23322">
    <property type="entry name" value="FAS-ASSOCIATED PROTEIN"/>
    <property type="match status" value="1"/>
</dbReference>
<dbReference type="InterPro" id="IPR001012">
    <property type="entry name" value="UBX_dom"/>
</dbReference>
<dbReference type="SMART" id="SM00166">
    <property type="entry name" value="UBX"/>
    <property type="match status" value="1"/>
</dbReference>
<dbReference type="Pfam" id="PF14555">
    <property type="entry name" value="UBA_4"/>
    <property type="match status" value="1"/>
</dbReference>
<dbReference type="SMART" id="SM00594">
    <property type="entry name" value="UAS"/>
    <property type="match status" value="1"/>
</dbReference>
<dbReference type="Proteomes" id="UP000000305">
    <property type="component" value="Unassembled WGS sequence"/>
</dbReference>
<evidence type="ECO:0000256" key="1">
    <source>
        <dbReference type="SAM" id="MobiDB-lite"/>
    </source>
</evidence>
<feature type="region of interest" description="Disordered" evidence="1">
    <location>
        <begin position="327"/>
        <end position="399"/>
    </location>
</feature>
<dbReference type="OrthoDB" id="270602at2759"/>
<gene>
    <name evidence="4" type="ORF">DAPPUDRAFT_190703</name>
</gene>
<keyword evidence="5" id="KW-1185">Reference proteome</keyword>
<feature type="compositionally biased region" description="Basic and acidic residues" evidence="1">
    <location>
        <begin position="361"/>
        <end position="373"/>
    </location>
</feature>
<dbReference type="InterPro" id="IPR006577">
    <property type="entry name" value="UAS"/>
</dbReference>
<dbReference type="InterPro" id="IPR036249">
    <property type="entry name" value="Thioredoxin-like_sf"/>
</dbReference>
<feature type="compositionally biased region" description="Acidic residues" evidence="1">
    <location>
        <begin position="340"/>
        <end position="360"/>
    </location>
</feature>
<dbReference type="HOGENOM" id="CLU_021255_3_0_1"/>
<feature type="domain" description="UBX" evidence="2">
    <location>
        <begin position="399"/>
        <end position="479"/>
    </location>
</feature>
<dbReference type="InterPro" id="IPR009060">
    <property type="entry name" value="UBA-like_sf"/>
</dbReference>
<evidence type="ECO:0000259" key="2">
    <source>
        <dbReference type="SMART" id="SM00166"/>
    </source>
</evidence>
<dbReference type="InParanoid" id="E9FTF8"/>
<dbReference type="GO" id="GO:0043161">
    <property type="term" value="P:proteasome-mediated ubiquitin-dependent protein catabolic process"/>
    <property type="evidence" value="ECO:0000318"/>
    <property type="project" value="GO_Central"/>
</dbReference>
<accession>E9FTF8</accession>
<reference evidence="4 5" key="1">
    <citation type="journal article" date="2011" name="Science">
        <title>The ecoresponsive genome of Daphnia pulex.</title>
        <authorList>
            <person name="Colbourne J.K."/>
            <person name="Pfrender M.E."/>
            <person name="Gilbert D."/>
            <person name="Thomas W.K."/>
            <person name="Tucker A."/>
            <person name="Oakley T.H."/>
            <person name="Tokishita S."/>
            <person name="Aerts A."/>
            <person name="Arnold G.J."/>
            <person name="Basu M.K."/>
            <person name="Bauer D.J."/>
            <person name="Caceres C.E."/>
            <person name="Carmel L."/>
            <person name="Casola C."/>
            <person name="Choi J.H."/>
            <person name="Detter J.C."/>
            <person name="Dong Q."/>
            <person name="Dusheyko S."/>
            <person name="Eads B.D."/>
            <person name="Frohlich T."/>
            <person name="Geiler-Samerotte K.A."/>
            <person name="Gerlach D."/>
            <person name="Hatcher P."/>
            <person name="Jogdeo S."/>
            <person name="Krijgsveld J."/>
            <person name="Kriventseva E.V."/>
            <person name="Kultz D."/>
            <person name="Laforsch C."/>
            <person name="Lindquist E."/>
            <person name="Lopez J."/>
            <person name="Manak J.R."/>
            <person name="Muller J."/>
            <person name="Pangilinan J."/>
            <person name="Patwardhan R.P."/>
            <person name="Pitluck S."/>
            <person name="Pritham E.J."/>
            <person name="Rechtsteiner A."/>
            <person name="Rho M."/>
            <person name="Rogozin I.B."/>
            <person name="Sakarya O."/>
            <person name="Salamov A."/>
            <person name="Schaack S."/>
            <person name="Shapiro H."/>
            <person name="Shiga Y."/>
            <person name="Skalitzky C."/>
            <person name="Smith Z."/>
            <person name="Souvorov A."/>
            <person name="Sung W."/>
            <person name="Tang Z."/>
            <person name="Tsuchiya D."/>
            <person name="Tu H."/>
            <person name="Vos H."/>
            <person name="Wang M."/>
            <person name="Wolf Y.I."/>
            <person name="Yamagata H."/>
            <person name="Yamada T."/>
            <person name="Ye Y."/>
            <person name="Shaw J.R."/>
            <person name="Andrews J."/>
            <person name="Crease T.J."/>
            <person name="Tang H."/>
            <person name="Lucas S.M."/>
            <person name="Robertson H.M."/>
            <person name="Bork P."/>
            <person name="Koonin E.V."/>
            <person name="Zdobnov E.M."/>
            <person name="Grigoriev I.V."/>
            <person name="Lynch M."/>
            <person name="Boore J.L."/>
        </authorList>
    </citation>
    <scope>NUCLEOTIDE SEQUENCE [LARGE SCALE GENOMIC DNA]</scope>
</reference>
<dbReference type="Gene3D" id="3.40.30.10">
    <property type="entry name" value="Glutaredoxin"/>
    <property type="match status" value="1"/>
</dbReference>
<feature type="domain" description="UAS" evidence="3">
    <location>
        <begin position="164"/>
        <end position="285"/>
    </location>
</feature>
<dbReference type="eggNOG" id="KOG0260">
    <property type="taxonomic scope" value="Eukaryota"/>
</dbReference>
<dbReference type="InterPro" id="IPR029071">
    <property type="entry name" value="Ubiquitin-like_domsf"/>
</dbReference>
<dbReference type="CDD" id="cd01773">
    <property type="entry name" value="UBX_UBXN7"/>
    <property type="match status" value="1"/>
</dbReference>
<dbReference type="CDD" id="cd02958">
    <property type="entry name" value="UAS"/>
    <property type="match status" value="1"/>
</dbReference>
<organism evidence="4 5">
    <name type="scientific">Daphnia pulex</name>
    <name type="common">Water flea</name>
    <dbReference type="NCBI Taxonomy" id="6669"/>
    <lineage>
        <taxon>Eukaryota</taxon>
        <taxon>Metazoa</taxon>
        <taxon>Ecdysozoa</taxon>
        <taxon>Arthropoda</taxon>
        <taxon>Crustacea</taxon>
        <taxon>Branchiopoda</taxon>
        <taxon>Diplostraca</taxon>
        <taxon>Cladocera</taxon>
        <taxon>Anomopoda</taxon>
        <taxon>Daphniidae</taxon>
        <taxon>Daphnia</taxon>
    </lineage>
</organism>
<dbReference type="FunCoup" id="E9FTF8">
    <property type="interactions" value="1512"/>
</dbReference>
<dbReference type="SUPFAM" id="SSF54236">
    <property type="entry name" value="Ubiquitin-like"/>
    <property type="match status" value="1"/>
</dbReference>
<feature type="compositionally biased region" description="Low complexity" evidence="1">
    <location>
        <begin position="9"/>
        <end position="25"/>
    </location>
</feature>
<dbReference type="OMA" id="CAFPRKS"/>
<proteinExistence type="predicted"/>
<dbReference type="PANTHER" id="PTHR23322:SF6">
    <property type="entry name" value="UBX DOMAIN-CONTAINING PROTEIN 7"/>
    <property type="match status" value="1"/>
</dbReference>
<dbReference type="STRING" id="6669.E9FTF8"/>
<dbReference type="SUPFAM" id="SSF52833">
    <property type="entry name" value="Thioredoxin-like"/>
    <property type="match status" value="1"/>
</dbReference>
<dbReference type="GO" id="GO:0043130">
    <property type="term" value="F:ubiquitin binding"/>
    <property type="evidence" value="ECO:0000318"/>
    <property type="project" value="GO_Central"/>
</dbReference>